<comment type="caution">
    <text evidence="2">The sequence shown here is derived from an EMBL/GenBank/DDBJ whole genome shotgun (WGS) entry which is preliminary data.</text>
</comment>
<protein>
    <submittedName>
        <fullName evidence="2">Energy coupling factor transporter S component ThiW</fullName>
    </submittedName>
</protein>
<dbReference type="Proteomes" id="UP000460949">
    <property type="component" value="Unassembled WGS sequence"/>
</dbReference>
<feature type="transmembrane region" description="Helical" evidence="1">
    <location>
        <begin position="6"/>
        <end position="26"/>
    </location>
</feature>
<keyword evidence="1" id="KW-1133">Transmembrane helix</keyword>
<dbReference type="InterPro" id="IPR012652">
    <property type="entry name" value="ThiW"/>
</dbReference>
<evidence type="ECO:0000313" key="2">
    <source>
        <dbReference type="EMBL" id="MYL20459.1"/>
    </source>
</evidence>
<dbReference type="AlphaFoldDB" id="A0A845DUF8"/>
<feature type="transmembrane region" description="Helical" evidence="1">
    <location>
        <begin position="128"/>
        <end position="150"/>
    </location>
</feature>
<feature type="transmembrane region" description="Helical" evidence="1">
    <location>
        <begin position="38"/>
        <end position="60"/>
    </location>
</feature>
<dbReference type="Gene3D" id="1.10.1760.20">
    <property type="match status" value="1"/>
</dbReference>
<sequence length="162" mass="16633">MNKTRILTFMAVLVAIGTLGSQFLWFPAGVARAYPVQHAVNVIAAVVLGPLPAVAVAFVIGLLRFLLGLGTVLAFPGGMIGAFSAGVFYKLYARTSSAAAGEVFGTGVIGALAAVPLANWFMGSSAAVFAFLPSFLVSSLSGAVIAVFILSRVKIKSPLLQS</sequence>
<proteinExistence type="predicted"/>
<evidence type="ECO:0000313" key="3">
    <source>
        <dbReference type="Proteomes" id="UP000460949"/>
    </source>
</evidence>
<reference evidence="2 3" key="1">
    <citation type="submission" date="2019-11" db="EMBL/GenBank/DDBJ databases">
        <title>Genome sequences of 17 halophilic strains isolated from different environments.</title>
        <authorList>
            <person name="Furrow R.E."/>
        </authorList>
    </citation>
    <scope>NUCLEOTIDE SEQUENCE [LARGE SCALE GENOMIC DNA]</scope>
    <source>
        <strain evidence="2 3">22511_23_Filter</strain>
    </source>
</reference>
<name>A0A845DUF8_9BACI</name>
<dbReference type="EMBL" id="WMET01000002">
    <property type="protein sequence ID" value="MYL20459.1"/>
    <property type="molecule type" value="Genomic_DNA"/>
</dbReference>
<dbReference type="Pfam" id="PF09512">
    <property type="entry name" value="ThiW"/>
    <property type="match status" value="1"/>
</dbReference>
<gene>
    <name evidence="2" type="primary">thiW</name>
    <name evidence="2" type="ORF">GLW04_11200</name>
</gene>
<evidence type="ECO:0000256" key="1">
    <source>
        <dbReference type="SAM" id="Phobius"/>
    </source>
</evidence>
<keyword evidence="1" id="KW-0812">Transmembrane</keyword>
<dbReference type="NCBIfam" id="TIGR02359">
    <property type="entry name" value="thiW"/>
    <property type="match status" value="1"/>
</dbReference>
<accession>A0A845DUF8</accession>
<feature type="transmembrane region" description="Helical" evidence="1">
    <location>
        <begin position="103"/>
        <end position="122"/>
    </location>
</feature>
<organism evidence="2 3">
    <name type="scientific">Halobacillus litoralis</name>
    <dbReference type="NCBI Taxonomy" id="45668"/>
    <lineage>
        <taxon>Bacteria</taxon>
        <taxon>Bacillati</taxon>
        <taxon>Bacillota</taxon>
        <taxon>Bacilli</taxon>
        <taxon>Bacillales</taxon>
        <taxon>Bacillaceae</taxon>
        <taxon>Halobacillus</taxon>
    </lineage>
</organism>
<dbReference type="PIRSF" id="PIRSF024534">
    <property type="entry name" value="ThiW"/>
    <property type="match status" value="1"/>
</dbReference>
<dbReference type="RefSeq" id="WP_160837179.1">
    <property type="nucleotide sequence ID" value="NZ_WMET01000002.1"/>
</dbReference>
<keyword evidence="1" id="KW-0472">Membrane</keyword>
<feature type="transmembrane region" description="Helical" evidence="1">
    <location>
        <begin position="66"/>
        <end position="91"/>
    </location>
</feature>